<gene>
    <name evidence="1" type="ORF">N802_17945</name>
</gene>
<sequence>MTTAETGPDAELVEAIGTAILRAAPQDDPLALVRHAASAESAARDLLQQAVGAARSGGHSWAAIGTELGMSRQAVQQRFGDRSGADAPSAEQRWLGPVTAFDEMAELEIAGRRGWHTIRAGMLRHLMVHTPTQWEHKRVVWTGSLKRYEQDGWVVGCRALPWIYLVRDTGIPAES</sequence>
<dbReference type="RefSeq" id="WP_035915870.1">
    <property type="nucleotide sequence ID" value="NZ_AVPJ01000007.1"/>
</dbReference>
<organism evidence="1 2">
    <name type="scientific">Knoellia sinensis KCTC 19936</name>
    <dbReference type="NCBI Taxonomy" id="1385520"/>
    <lineage>
        <taxon>Bacteria</taxon>
        <taxon>Bacillati</taxon>
        <taxon>Actinomycetota</taxon>
        <taxon>Actinomycetes</taxon>
        <taxon>Micrococcales</taxon>
        <taxon>Intrasporangiaceae</taxon>
        <taxon>Knoellia</taxon>
    </lineage>
</organism>
<dbReference type="OrthoDB" id="3579809at2"/>
<evidence type="ECO:0000313" key="2">
    <source>
        <dbReference type="Proteomes" id="UP000030002"/>
    </source>
</evidence>
<keyword evidence="2" id="KW-1185">Reference proteome</keyword>
<dbReference type="AlphaFoldDB" id="A0A0A0J9F0"/>
<proteinExistence type="predicted"/>
<comment type="caution">
    <text evidence="1">The sequence shown here is derived from an EMBL/GenBank/DDBJ whole genome shotgun (WGS) entry which is preliminary data.</text>
</comment>
<accession>A0A0A0J9F0</accession>
<name>A0A0A0J9F0_9MICO</name>
<evidence type="ECO:0000313" key="1">
    <source>
        <dbReference type="EMBL" id="KGN32246.1"/>
    </source>
</evidence>
<dbReference type="eggNOG" id="ENOG5032C2I">
    <property type="taxonomic scope" value="Bacteria"/>
</dbReference>
<reference evidence="1 2" key="1">
    <citation type="submission" date="2013-08" db="EMBL/GenBank/DDBJ databases">
        <title>The genome sequence of Knoellia sinensis.</title>
        <authorList>
            <person name="Zhu W."/>
            <person name="Wang G."/>
        </authorList>
    </citation>
    <scope>NUCLEOTIDE SEQUENCE [LARGE SCALE GENOMIC DNA]</scope>
    <source>
        <strain evidence="1 2">KCTC 19936</strain>
    </source>
</reference>
<protein>
    <submittedName>
        <fullName evidence="1">Uncharacterized protein</fullName>
    </submittedName>
</protein>
<dbReference type="Proteomes" id="UP000030002">
    <property type="component" value="Unassembled WGS sequence"/>
</dbReference>
<dbReference type="EMBL" id="AVPJ01000007">
    <property type="protein sequence ID" value="KGN32246.1"/>
    <property type="molecule type" value="Genomic_DNA"/>
</dbReference>
<dbReference type="STRING" id="1385520.N802_17945"/>